<dbReference type="InterPro" id="IPR056924">
    <property type="entry name" value="SH3_Tf2-1"/>
</dbReference>
<name>A0A6H5I1P2_9HYME</name>
<evidence type="ECO:0000259" key="2">
    <source>
        <dbReference type="PROSITE" id="PS50994"/>
    </source>
</evidence>
<dbReference type="PROSITE" id="PS50994">
    <property type="entry name" value="INTEGRASE"/>
    <property type="match status" value="1"/>
</dbReference>
<evidence type="ECO:0000256" key="1">
    <source>
        <dbReference type="SAM" id="MobiDB-lite"/>
    </source>
</evidence>
<feature type="region of interest" description="Disordered" evidence="1">
    <location>
        <begin position="427"/>
        <end position="455"/>
    </location>
</feature>
<dbReference type="Proteomes" id="UP000479190">
    <property type="component" value="Unassembled WGS sequence"/>
</dbReference>
<gene>
    <name evidence="3" type="ORF">TBRA_LOCUS3193</name>
</gene>
<dbReference type="Gene3D" id="3.30.420.10">
    <property type="entry name" value="Ribonuclease H-like superfamily/Ribonuclease H"/>
    <property type="match status" value="1"/>
</dbReference>
<keyword evidence="4" id="KW-1185">Reference proteome</keyword>
<dbReference type="InterPro" id="IPR001584">
    <property type="entry name" value="Integrase_cat-core"/>
</dbReference>
<feature type="compositionally biased region" description="Pro residues" evidence="1">
    <location>
        <begin position="439"/>
        <end position="455"/>
    </location>
</feature>
<feature type="domain" description="Integrase catalytic" evidence="2">
    <location>
        <begin position="14"/>
        <end position="174"/>
    </location>
</feature>
<protein>
    <recommendedName>
        <fullName evidence="2">Integrase catalytic domain-containing protein</fullName>
    </recommendedName>
</protein>
<dbReference type="GO" id="GO:0015074">
    <property type="term" value="P:DNA integration"/>
    <property type="evidence" value="ECO:0007669"/>
    <property type="project" value="InterPro"/>
</dbReference>
<sequence length="455" mass="50989">MMCTSSCAYVIHASDISPRRRGHKGSWESACSRSRGQSSRWTVWNFRKAKRRTKIRPVRKATAKAVISALEELVVFRWGTPEVVITDNGTEFINKDVAKTLEELGIHHTTIAPYCARTNPTERANRTIKTTIKSYVGADHRNWDLHVHELRYAINTAVQSSTRVSPAFLNFGRHPRRANTFRSEVERRKINDWRIDESVWLDRVKRINAIYDIVADNVEKAHARQARYYNEGRKDVRFEVGDLVLRKAHYLSCGPVSFSKKLAQEYDGPFKVAEVLSPTVYVLEMPNSRKNPKVDVGDLKPYITGETCETGDTSRNAAVSEQILIDVSSSSTEMQNTNEAALQAVEEVIRLEEQQQQGAVSRQLAAAVAETREQQQLVIDGARQQAPPDVEPPEQSVAAAASASVQEVPTAWWVGMEVDNEVEVAMTRQPVSTAGLRPRGPPMTPSPPPLSMSND</sequence>
<dbReference type="Pfam" id="PF00665">
    <property type="entry name" value="rve"/>
    <property type="match status" value="1"/>
</dbReference>
<dbReference type="OrthoDB" id="7697376at2759"/>
<organism evidence="3 4">
    <name type="scientific">Trichogramma brassicae</name>
    <dbReference type="NCBI Taxonomy" id="86971"/>
    <lineage>
        <taxon>Eukaryota</taxon>
        <taxon>Metazoa</taxon>
        <taxon>Ecdysozoa</taxon>
        <taxon>Arthropoda</taxon>
        <taxon>Hexapoda</taxon>
        <taxon>Insecta</taxon>
        <taxon>Pterygota</taxon>
        <taxon>Neoptera</taxon>
        <taxon>Endopterygota</taxon>
        <taxon>Hymenoptera</taxon>
        <taxon>Apocrita</taxon>
        <taxon>Proctotrupomorpha</taxon>
        <taxon>Chalcidoidea</taxon>
        <taxon>Trichogrammatidae</taxon>
        <taxon>Trichogramma</taxon>
    </lineage>
</organism>
<dbReference type="InterPro" id="IPR050951">
    <property type="entry name" value="Retrovirus_Pol_polyprotein"/>
</dbReference>
<evidence type="ECO:0000313" key="3">
    <source>
        <dbReference type="EMBL" id="CAB0031215.1"/>
    </source>
</evidence>
<dbReference type="PANTHER" id="PTHR37984">
    <property type="entry name" value="PROTEIN CBG26694"/>
    <property type="match status" value="1"/>
</dbReference>
<dbReference type="InterPro" id="IPR012337">
    <property type="entry name" value="RNaseH-like_sf"/>
</dbReference>
<dbReference type="Pfam" id="PF24626">
    <property type="entry name" value="SH3_Tf2-1"/>
    <property type="match status" value="1"/>
</dbReference>
<evidence type="ECO:0000313" key="4">
    <source>
        <dbReference type="Proteomes" id="UP000479190"/>
    </source>
</evidence>
<dbReference type="AlphaFoldDB" id="A0A6H5I1P2"/>
<proteinExistence type="predicted"/>
<dbReference type="InterPro" id="IPR036397">
    <property type="entry name" value="RNaseH_sf"/>
</dbReference>
<dbReference type="EMBL" id="CADCXV010000638">
    <property type="protein sequence ID" value="CAB0031215.1"/>
    <property type="molecule type" value="Genomic_DNA"/>
</dbReference>
<reference evidence="3 4" key="1">
    <citation type="submission" date="2020-02" db="EMBL/GenBank/DDBJ databases">
        <authorList>
            <person name="Ferguson B K."/>
        </authorList>
    </citation>
    <scope>NUCLEOTIDE SEQUENCE [LARGE SCALE GENOMIC DNA]</scope>
</reference>
<accession>A0A6H5I1P2</accession>
<dbReference type="PANTHER" id="PTHR37984:SF5">
    <property type="entry name" value="PROTEIN NYNRIN-LIKE"/>
    <property type="match status" value="1"/>
</dbReference>
<dbReference type="SUPFAM" id="SSF53098">
    <property type="entry name" value="Ribonuclease H-like"/>
    <property type="match status" value="1"/>
</dbReference>
<dbReference type="GO" id="GO:0003676">
    <property type="term" value="F:nucleic acid binding"/>
    <property type="evidence" value="ECO:0007669"/>
    <property type="project" value="InterPro"/>
</dbReference>